<keyword evidence="1 3" id="KW-0728">SH3 domain</keyword>
<feature type="compositionally biased region" description="Basic and acidic residues" evidence="4">
    <location>
        <begin position="63"/>
        <end position="74"/>
    </location>
</feature>
<dbReference type="InterPro" id="IPR011993">
    <property type="entry name" value="PH-like_dom_sf"/>
</dbReference>
<evidence type="ECO:0008006" key="10">
    <source>
        <dbReference type="Google" id="ProtNLM"/>
    </source>
</evidence>
<dbReference type="GO" id="GO:0005737">
    <property type="term" value="C:cytoplasm"/>
    <property type="evidence" value="ECO:0007669"/>
    <property type="project" value="TreeGrafter"/>
</dbReference>
<feature type="domain" description="DH" evidence="7">
    <location>
        <begin position="1010"/>
        <end position="1194"/>
    </location>
</feature>
<dbReference type="Pfam" id="PF00018">
    <property type="entry name" value="SH3_1"/>
    <property type="match status" value="1"/>
</dbReference>
<proteinExistence type="predicted"/>
<evidence type="ECO:0000259" key="5">
    <source>
        <dbReference type="PROSITE" id="PS50002"/>
    </source>
</evidence>
<dbReference type="SUPFAM" id="SSF50729">
    <property type="entry name" value="PH domain-like"/>
    <property type="match status" value="1"/>
</dbReference>
<feature type="compositionally biased region" description="Acidic residues" evidence="4">
    <location>
        <begin position="616"/>
        <end position="625"/>
    </location>
</feature>
<feature type="domain" description="PH" evidence="6">
    <location>
        <begin position="1226"/>
        <end position="1329"/>
    </location>
</feature>
<accession>A0AAW1ZGE4</accession>
<evidence type="ECO:0000256" key="4">
    <source>
        <dbReference type="SAM" id="MobiDB-lite"/>
    </source>
</evidence>
<feature type="compositionally biased region" description="Basic and acidic residues" evidence="4">
    <location>
        <begin position="507"/>
        <end position="523"/>
    </location>
</feature>
<dbReference type="InterPro" id="IPR001331">
    <property type="entry name" value="GDS_CDC24_CS"/>
</dbReference>
<dbReference type="InterPro" id="IPR036028">
    <property type="entry name" value="SH3-like_dom_sf"/>
</dbReference>
<dbReference type="InterPro" id="IPR047271">
    <property type="entry name" value="Ephexin-like"/>
</dbReference>
<dbReference type="InterPro" id="IPR001452">
    <property type="entry name" value="SH3_domain"/>
</dbReference>
<feature type="compositionally biased region" description="Low complexity" evidence="4">
    <location>
        <begin position="921"/>
        <end position="935"/>
    </location>
</feature>
<dbReference type="Gene3D" id="1.20.900.10">
    <property type="entry name" value="Dbl homology (DH) domain"/>
    <property type="match status" value="1"/>
</dbReference>
<dbReference type="InterPro" id="IPR001849">
    <property type="entry name" value="PH_domain"/>
</dbReference>
<dbReference type="Gene3D" id="2.30.30.40">
    <property type="entry name" value="SH3 Domains"/>
    <property type="match status" value="1"/>
</dbReference>
<dbReference type="PANTHER" id="PTHR12845:SF2">
    <property type="entry name" value="DH DOMAIN-CONTAINING PROTEIN-RELATED"/>
    <property type="match status" value="1"/>
</dbReference>
<keyword evidence="2" id="KW-0344">Guanine-nucleotide releasing factor</keyword>
<gene>
    <name evidence="8" type="ORF">ABG768_008420</name>
</gene>
<feature type="compositionally biased region" description="Basic and acidic residues" evidence="4">
    <location>
        <begin position="401"/>
        <end position="456"/>
    </location>
</feature>
<dbReference type="SMART" id="SM00326">
    <property type="entry name" value="SH3"/>
    <property type="match status" value="1"/>
</dbReference>
<name>A0AAW1ZGE4_CULAL</name>
<feature type="compositionally biased region" description="Basic and acidic residues" evidence="4">
    <location>
        <begin position="366"/>
        <end position="387"/>
    </location>
</feature>
<dbReference type="Gene3D" id="2.30.29.30">
    <property type="entry name" value="Pleckstrin-homology domain (PH domain)/Phosphotyrosine-binding domain (PTB)"/>
    <property type="match status" value="1"/>
</dbReference>
<evidence type="ECO:0000256" key="1">
    <source>
        <dbReference type="ARBA" id="ARBA00022443"/>
    </source>
</evidence>
<feature type="compositionally biased region" description="Polar residues" evidence="4">
    <location>
        <begin position="779"/>
        <end position="789"/>
    </location>
</feature>
<comment type="caution">
    <text evidence="8">The sequence shown here is derived from an EMBL/GenBank/DDBJ whole genome shotgun (WGS) entry which is preliminary data.</text>
</comment>
<dbReference type="Pfam" id="PF00621">
    <property type="entry name" value="RhoGEF"/>
    <property type="match status" value="1"/>
</dbReference>
<feature type="compositionally biased region" description="Basic and acidic residues" evidence="4">
    <location>
        <begin position="19"/>
        <end position="50"/>
    </location>
</feature>
<dbReference type="EMBL" id="JAWDJR010000016">
    <property type="protein sequence ID" value="KAK9960571.1"/>
    <property type="molecule type" value="Genomic_DNA"/>
</dbReference>
<dbReference type="InterPro" id="IPR000219">
    <property type="entry name" value="DH_dom"/>
</dbReference>
<protein>
    <recommendedName>
        <fullName evidence="10">Rho guanine nucleotide exchange factor 5</fullName>
    </recommendedName>
</protein>
<organism evidence="8 9">
    <name type="scientific">Culter alburnus</name>
    <name type="common">Topmouth culter</name>
    <dbReference type="NCBI Taxonomy" id="194366"/>
    <lineage>
        <taxon>Eukaryota</taxon>
        <taxon>Metazoa</taxon>
        <taxon>Chordata</taxon>
        <taxon>Craniata</taxon>
        <taxon>Vertebrata</taxon>
        <taxon>Euteleostomi</taxon>
        <taxon>Actinopterygii</taxon>
        <taxon>Neopterygii</taxon>
        <taxon>Teleostei</taxon>
        <taxon>Ostariophysi</taxon>
        <taxon>Cypriniformes</taxon>
        <taxon>Xenocyprididae</taxon>
        <taxon>Xenocypridinae</taxon>
        <taxon>Culter</taxon>
    </lineage>
</organism>
<dbReference type="InterPro" id="IPR035899">
    <property type="entry name" value="DBL_dom_sf"/>
</dbReference>
<dbReference type="PROSITE" id="PS50003">
    <property type="entry name" value="PH_DOMAIN"/>
    <property type="match status" value="1"/>
</dbReference>
<feature type="region of interest" description="Disordered" evidence="4">
    <location>
        <begin position="366"/>
        <end position="523"/>
    </location>
</feature>
<dbReference type="SUPFAM" id="SSF48065">
    <property type="entry name" value="DBL homology domain (DH-domain)"/>
    <property type="match status" value="1"/>
</dbReference>
<dbReference type="GO" id="GO:0005085">
    <property type="term" value="F:guanyl-nucleotide exchange factor activity"/>
    <property type="evidence" value="ECO:0007669"/>
    <property type="project" value="UniProtKB-KW"/>
</dbReference>
<dbReference type="FunFam" id="1.20.900.10:FF:000007">
    <property type="entry name" value="rho guanine nucleotide exchange factor 19"/>
    <property type="match status" value="1"/>
</dbReference>
<feature type="compositionally biased region" description="Basic and acidic residues" evidence="4">
    <location>
        <begin position="464"/>
        <end position="499"/>
    </location>
</feature>
<dbReference type="PANTHER" id="PTHR12845">
    <property type="entry name" value="GUANINE NUCLEOTIDE EXCHANGE FACTOR"/>
    <property type="match status" value="1"/>
</dbReference>
<feature type="region of interest" description="Disordered" evidence="4">
    <location>
        <begin position="772"/>
        <end position="809"/>
    </location>
</feature>
<evidence type="ECO:0000313" key="9">
    <source>
        <dbReference type="Proteomes" id="UP001479290"/>
    </source>
</evidence>
<dbReference type="SUPFAM" id="SSF50044">
    <property type="entry name" value="SH3-domain"/>
    <property type="match status" value="1"/>
</dbReference>
<feature type="region of interest" description="Disordered" evidence="4">
    <location>
        <begin position="1"/>
        <end position="354"/>
    </location>
</feature>
<evidence type="ECO:0000256" key="3">
    <source>
        <dbReference type="PROSITE-ProRule" id="PRU00192"/>
    </source>
</evidence>
<feature type="compositionally biased region" description="Basic and acidic residues" evidence="4">
    <location>
        <begin position="81"/>
        <end position="172"/>
    </location>
</feature>
<dbReference type="GO" id="GO:0035556">
    <property type="term" value="P:intracellular signal transduction"/>
    <property type="evidence" value="ECO:0007669"/>
    <property type="project" value="InterPro"/>
</dbReference>
<dbReference type="PROSITE" id="PS50002">
    <property type="entry name" value="SH3"/>
    <property type="match status" value="1"/>
</dbReference>
<feature type="compositionally biased region" description="Basic and acidic residues" evidence="4">
    <location>
        <begin position="795"/>
        <end position="809"/>
    </location>
</feature>
<dbReference type="CDD" id="cd01221">
    <property type="entry name" value="PH_ephexin"/>
    <property type="match status" value="1"/>
</dbReference>
<feature type="compositionally biased region" description="Basic and acidic residues" evidence="4">
    <location>
        <begin position="180"/>
        <end position="306"/>
    </location>
</feature>
<dbReference type="SMART" id="SM00233">
    <property type="entry name" value="PH"/>
    <property type="match status" value="1"/>
</dbReference>
<feature type="compositionally biased region" description="Basic and acidic residues" evidence="4">
    <location>
        <begin position="1"/>
        <end position="10"/>
    </location>
</feature>
<evidence type="ECO:0000259" key="6">
    <source>
        <dbReference type="PROSITE" id="PS50003"/>
    </source>
</evidence>
<feature type="compositionally biased region" description="Basic and acidic residues" evidence="4">
    <location>
        <begin position="314"/>
        <end position="354"/>
    </location>
</feature>
<dbReference type="SMART" id="SM00325">
    <property type="entry name" value="RhoGEF"/>
    <property type="match status" value="1"/>
</dbReference>
<dbReference type="PROSITE" id="PS50010">
    <property type="entry name" value="DH_2"/>
    <property type="match status" value="1"/>
</dbReference>
<evidence type="ECO:0000313" key="8">
    <source>
        <dbReference type="EMBL" id="KAK9960571.1"/>
    </source>
</evidence>
<dbReference type="Proteomes" id="UP001479290">
    <property type="component" value="Unassembled WGS sequence"/>
</dbReference>
<feature type="region of interest" description="Disordered" evidence="4">
    <location>
        <begin position="560"/>
        <end position="668"/>
    </location>
</feature>
<dbReference type="CDD" id="cd00160">
    <property type="entry name" value="RhoGEF"/>
    <property type="match status" value="1"/>
</dbReference>
<dbReference type="GO" id="GO:0005634">
    <property type="term" value="C:nucleus"/>
    <property type="evidence" value="ECO:0007669"/>
    <property type="project" value="TreeGrafter"/>
</dbReference>
<keyword evidence="9" id="KW-1185">Reference proteome</keyword>
<feature type="domain" description="SH3" evidence="5">
    <location>
        <begin position="1337"/>
        <end position="1398"/>
    </location>
</feature>
<dbReference type="InterPro" id="IPR047270">
    <property type="entry name" value="PH_ephexin"/>
</dbReference>
<sequence>MDKPREREGEVEPDAYNWTREREKFPATRRRDEEMDWRERERWRDGDRRANGKSSVSEQAEYGGRDNERRKGDTFPRMTKPSREKDGRILVSDYKRERHIGRQKDILYENERERERRKYREMDTVSERESTRYREELKRNEMRRLVKEEPERQRERNKEFDSGMREKRRESYPGDNDLSGMRERETYRERDKLRQRDKEDRYYPRLMERDIESYSDRERRTERQREGERSRKRDTKSEGDSDGDRGKERKREEDAKDGHKLYKSEGDSDVERKVHRVRERDRRRDREAERRQDMVMPRERDYRETGYYDPKGGNLERLREMDKPRDRMRDSKDKRMDRDAYSYTTERGRYRDGERIREWDRYSEREIEERERRRREKRETERSKMEKSGQSSRELISGSDEQGRAMRENPEDRERENTSEIDKEKLTGRTEEEQEVKSALREEEGGERFAAEEAVTKKPRIRKMWLEPRSERKEPHLEEEYIQRKREKEKYIQRYKESKTTGYEEEPERKKENNKKSPEDKYRELEMAGEFARDVEVEQEEKCMEGNVVCDREALETEWQMERENVPDNMEEEEQRKNNRYDYVGNEEGSEGESEAEKGRIVSADDGFVTVSSGGDDAEEEDFEDCKEFWDGGVADDVSGNSGATQGREIRTDEELENQTANKRADRRAPKGPLKVFCVIAQTLPKILTKQNAYEDTTVEEAGNQHSSQNVDNQGEMSTANAFEKVEHSEQEIERAMDDLTLSPNEDKVEGTGIDDQAKEGVTSLKGQTILSHEESEQDTQLFSTQPSETLGPCHETHNEDTSQLGEKEVTEETVKHFDLDDTWSTSEERKRSSTAPHLRWAKNVVKEILGLKLGDTENTRDGEEDPLSLTWSEMDLRKIGRTKKRNSKFYNSQLYQEYNEVAQNREILLSHTDSISISSDNLSIRSSSSPNHSPKLSHRPLPPLPQVLLHPHTLSLTNSFKSLNVPQQSIGRPPSPRVPISASSPTLWQELPGVRNSPDFEILAEDERRLQEVRFEVVTSEASYCRSLDIVVENFVMSKPLNVILSSQDKNWLFSRLIDVRATSHSFLSHLEETVENDIMHFTVCDVIIKHCTRFRKVYVPYLTNQSYQDKTYQRLMDESHEFRRVVEKLERNPVCQRLPLRSFLILPFQRITRLKLLVQNIVKRTASKTKDEAQAIKAMKLLEKMIQESNESISQMKNIESLVTLNAKVDFECRTLPLISQSRRLVREGSLTELRDFSLRDREDERSVYMHLFNDYLLLSLRKEGGRFTVIDHAPVSELRVENCRFKLHSLQKNLFRLHMSQKALLLKTDTQADKLRWISALSRPYPEIDFSAVQDFAQMQCIKAFVAQQPDELSLEKADVLLVHQQSSDGWVEGTRLSDRQRGWAPEAHLETIVSDKTRKRNLLDTMRIATAAM</sequence>
<feature type="region of interest" description="Disordered" evidence="4">
    <location>
        <begin position="921"/>
        <end position="942"/>
    </location>
</feature>
<evidence type="ECO:0000259" key="7">
    <source>
        <dbReference type="PROSITE" id="PS50010"/>
    </source>
</evidence>
<evidence type="ECO:0000256" key="2">
    <source>
        <dbReference type="ARBA" id="ARBA00022658"/>
    </source>
</evidence>
<dbReference type="PROSITE" id="PS00741">
    <property type="entry name" value="DH_1"/>
    <property type="match status" value="1"/>
</dbReference>
<reference evidence="8 9" key="1">
    <citation type="submission" date="2024-05" db="EMBL/GenBank/DDBJ databases">
        <title>A high-quality chromosomal-level genome assembly of Topmouth culter (Culter alburnus).</title>
        <authorList>
            <person name="Zhao H."/>
        </authorList>
    </citation>
    <scope>NUCLEOTIDE SEQUENCE [LARGE SCALE GENOMIC DNA]</scope>
    <source>
        <strain evidence="8">CATC2023</strain>
        <tissue evidence="8">Muscle</tissue>
    </source>
</reference>